<comment type="caution">
    <text evidence="2">The sequence shown here is derived from an EMBL/GenBank/DDBJ whole genome shotgun (WGS) entry which is preliminary data.</text>
</comment>
<reference evidence="2 3" key="1">
    <citation type="submission" date="2023-07" db="EMBL/GenBank/DDBJ databases">
        <title>Genomic Encyclopedia of Type Strains, Phase IV (KMG-IV): sequencing the most valuable type-strain genomes for metagenomic binning, comparative biology and taxonomic classification.</title>
        <authorList>
            <person name="Goeker M."/>
        </authorList>
    </citation>
    <scope>NUCLEOTIDE SEQUENCE [LARGE SCALE GENOMIC DNA]</scope>
    <source>
        <strain evidence="2 3">DSM 102814</strain>
    </source>
</reference>
<dbReference type="RefSeq" id="WP_309726252.1">
    <property type="nucleotide sequence ID" value="NZ_JAVDQA010000001.1"/>
</dbReference>
<name>A0ABU1K1M0_9FLAO</name>
<evidence type="ECO:0000313" key="2">
    <source>
        <dbReference type="EMBL" id="MDR6299505.1"/>
    </source>
</evidence>
<accession>A0ABU1K1M0</accession>
<keyword evidence="1" id="KW-0732">Signal</keyword>
<organism evidence="2 3">
    <name type="scientific">Mesonia maritima</name>
    <dbReference type="NCBI Taxonomy" id="1793873"/>
    <lineage>
        <taxon>Bacteria</taxon>
        <taxon>Pseudomonadati</taxon>
        <taxon>Bacteroidota</taxon>
        <taxon>Flavobacteriia</taxon>
        <taxon>Flavobacteriales</taxon>
        <taxon>Flavobacteriaceae</taxon>
        <taxon>Mesonia</taxon>
    </lineage>
</organism>
<keyword evidence="3" id="KW-1185">Reference proteome</keyword>
<gene>
    <name evidence="2" type="ORF">GGR31_000121</name>
</gene>
<feature type="signal peptide" evidence="1">
    <location>
        <begin position="1"/>
        <end position="18"/>
    </location>
</feature>
<proteinExistence type="predicted"/>
<protein>
    <submittedName>
        <fullName evidence="2">Antitoxin component YwqK of YwqJK toxin-antitoxin module</fullName>
    </submittedName>
</protein>
<sequence>MKKILMIAAFVCTGALFAQEVEPKFEQNGDVVKGTFFHDNGTIQQEGTYKNGKLDGQWVMYNKEGKKVALGEYNNGEKTGKWFFWKEDQLTEVDYSSNSIAEVTTWKNSNVVVSNE</sequence>
<evidence type="ECO:0000256" key="1">
    <source>
        <dbReference type="SAM" id="SignalP"/>
    </source>
</evidence>
<dbReference type="Gene3D" id="2.20.110.10">
    <property type="entry name" value="Histone H3 K4-specific methyltransferase SET7/9 N-terminal domain"/>
    <property type="match status" value="1"/>
</dbReference>
<feature type="chain" id="PRO_5047100526" evidence="1">
    <location>
        <begin position="19"/>
        <end position="116"/>
    </location>
</feature>
<dbReference type="EMBL" id="JAVDQA010000001">
    <property type="protein sequence ID" value="MDR6299505.1"/>
    <property type="molecule type" value="Genomic_DNA"/>
</dbReference>
<dbReference type="SUPFAM" id="SSF82185">
    <property type="entry name" value="Histone H3 K4-specific methyltransferase SET7/9 N-terminal domain"/>
    <property type="match status" value="1"/>
</dbReference>
<evidence type="ECO:0000313" key="3">
    <source>
        <dbReference type="Proteomes" id="UP001257659"/>
    </source>
</evidence>
<dbReference type="Proteomes" id="UP001257659">
    <property type="component" value="Unassembled WGS sequence"/>
</dbReference>